<protein>
    <submittedName>
        <fullName evidence="2">YybH family protein</fullName>
    </submittedName>
</protein>
<dbReference type="Pfam" id="PF14534">
    <property type="entry name" value="DUF4440"/>
    <property type="match status" value="1"/>
</dbReference>
<dbReference type="Proteomes" id="UP001594288">
    <property type="component" value="Unassembled WGS sequence"/>
</dbReference>
<keyword evidence="3" id="KW-1185">Reference proteome</keyword>
<accession>A0ABV6YMQ1</accession>
<gene>
    <name evidence="2" type="ORF">ACFL2Z_00255</name>
</gene>
<name>A0ABV6YMQ1_UNCEI</name>
<dbReference type="EMBL" id="JBHPEI010000002">
    <property type="protein sequence ID" value="MFC1799331.1"/>
    <property type="molecule type" value="Genomic_DNA"/>
</dbReference>
<sequence length="162" mass="18230">MLRNRLLRLLVIILCLVPAGCETPKQSLHQLSGADIEALRVATEEYRDAEAANDWEAVTRLYTDSAIRMLPKGPTIQGHEAILQEFKSRPSYMLSYDQRMEEVAGLGDLSFVRGVFSYVVDVKGDTLAGSGKYIAIYRKQTDGSWLIDRDIFNFDEPDLSPD</sequence>
<evidence type="ECO:0000313" key="2">
    <source>
        <dbReference type="EMBL" id="MFC1799331.1"/>
    </source>
</evidence>
<dbReference type="SUPFAM" id="SSF54427">
    <property type="entry name" value="NTF2-like"/>
    <property type="match status" value="1"/>
</dbReference>
<organism evidence="2 3">
    <name type="scientific">Eiseniibacteriota bacterium</name>
    <dbReference type="NCBI Taxonomy" id="2212470"/>
    <lineage>
        <taxon>Bacteria</taxon>
        <taxon>Candidatus Eiseniibacteriota</taxon>
    </lineage>
</organism>
<evidence type="ECO:0000259" key="1">
    <source>
        <dbReference type="Pfam" id="PF14534"/>
    </source>
</evidence>
<comment type="caution">
    <text evidence="2">The sequence shown here is derived from an EMBL/GenBank/DDBJ whole genome shotgun (WGS) entry which is preliminary data.</text>
</comment>
<dbReference type="Gene3D" id="3.10.450.50">
    <property type="match status" value="1"/>
</dbReference>
<proteinExistence type="predicted"/>
<reference evidence="2 3" key="1">
    <citation type="submission" date="2024-09" db="EMBL/GenBank/DDBJ databases">
        <authorList>
            <person name="D'Angelo T."/>
        </authorList>
    </citation>
    <scope>NUCLEOTIDE SEQUENCE [LARGE SCALE GENOMIC DNA]</scope>
    <source>
        <strain evidence="2">SAG AM-311-F02</strain>
    </source>
</reference>
<evidence type="ECO:0000313" key="3">
    <source>
        <dbReference type="Proteomes" id="UP001594288"/>
    </source>
</evidence>
<dbReference type="InterPro" id="IPR027843">
    <property type="entry name" value="DUF4440"/>
</dbReference>
<dbReference type="InterPro" id="IPR032710">
    <property type="entry name" value="NTF2-like_dom_sf"/>
</dbReference>
<feature type="domain" description="DUF4440" evidence="1">
    <location>
        <begin position="43"/>
        <end position="147"/>
    </location>
</feature>